<feature type="transmembrane region" description="Helical" evidence="5">
    <location>
        <begin position="136"/>
        <end position="161"/>
    </location>
</feature>
<evidence type="ECO:0000313" key="8">
    <source>
        <dbReference type="Proteomes" id="UP000655208"/>
    </source>
</evidence>
<accession>A0A917SYY4</accession>
<evidence type="ECO:0000256" key="3">
    <source>
        <dbReference type="ARBA" id="ARBA00022989"/>
    </source>
</evidence>
<comment type="subcellular location">
    <subcellularLocation>
        <location evidence="1">Membrane</location>
        <topology evidence="1">Multi-pass membrane protein</topology>
    </subcellularLocation>
</comment>
<proteinExistence type="predicted"/>
<evidence type="ECO:0000256" key="1">
    <source>
        <dbReference type="ARBA" id="ARBA00004141"/>
    </source>
</evidence>
<feature type="transmembrane region" description="Helical" evidence="5">
    <location>
        <begin position="111"/>
        <end position="130"/>
    </location>
</feature>
<evidence type="ECO:0000256" key="5">
    <source>
        <dbReference type="SAM" id="Phobius"/>
    </source>
</evidence>
<keyword evidence="8" id="KW-1185">Reference proteome</keyword>
<keyword evidence="3 5" id="KW-1133">Transmembrane helix</keyword>
<evidence type="ECO:0000313" key="7">
    <source>
        <dbReference type="EMBL" id="GGM04424.1"/>
    </source>
</evidence>
<keyword evidence="4 5" id="KW-0472">Membrane</keyword>
<sequence length="167" mass="16951">MTVAVTAASGPVLAHRHARRDGAALGAPVRRPATTLPPAWRALAGQAARFAAVGTAGTVLQLVLYLALERPVGSTVAAVLSWCAATVVTNAVHRAVTFGVHDTARRTGDQVVAAGTCLVGLVLTTVALDLSPVTGVAAAAAVLAVNAGVGAGRFAVLRWWWGHRTGH</sequence>
<evidence type="ECO:0000256" key="4">
    <source>
        <dbReference type="ARBA" id="ARBA00023136"/>
    </source>
</evidence>
<name>A0A917SYY4_9ACTN</name>
<dbReference type="GO" id="GO:0016020">
    <property type="term" value="C:membrane"/>
    <property type="evidence" value="ECO:0007669"/>
    <property type="project" value="UniProtKB-SubCell"/>
</dbReference>
<comment type="caution">
    <text evidence="7">The sequence shown here is derived from an EMBL/GenBank/DDBJ whole genome shotgun (WGS) entry which is preliminary data.</text>
</comment>
<gene>
    <name evidence="7" type="ORF">GCM10011594_25790</name>
</gene>
<evidence type="ECO:0000259" key="6">
    <source>
        <dbReference type="Pfam" id="PF04138"/>
    </source>
</evidence>
<dbReference type="InterPro" id="IPR007267">
    <property type="entry name" value="GtrA_DPMS_TM"/>
</dbReference>
<evidence type="ECO:0000256" key="2">
    <source>
        <dbReference type="ARBA" id="ARBA00022692"/>
    </source>
</evidence>
<reference evidence="7" key="2">
    <citation type="submission" date="2020-09" db="EMBL/GenBank/DDBJ databases">
        <authorList>
            <person name="Sun Q."/>
            <person name="Zhou Y."/>
        </authorList>
    </citation>
    <scope>NUCLEOTIDE SEQUENCE</scope>
    <source>
        <strain evidence="7">CGMCC 4.7308</strain>
    </source>
</reference>
<dbReference type="AlphaFoldDB" id="A0A917SYY4"/>
<protein>
    <recommendedName>
        <fullName evidence="6">GtrA/DPMS transmembrane domain-containing protein</fullName>
    </recommendedName>
</protein>
<dbReference type="Proteomes" id="UP000655208">
    <property type="component" value="Unassembled WGS sequence"/>
</dbReference>
<reference evidence="7" key="1">
    <citation type="journal article" date="2014" name="Int. J. Syst. Evol. Microbiol.">
        <title>Complete genome sequence of Corynebacterium casei LMG S-19264T (=DSM 44701T), isolated from a smear-ripened cheese.</title>
        <authorList>
            <consortium name="US DOE Joint Genome Institute (JGI-PGF)"/>
            <person name="Walter F."/>
            <person name="Albersmeier A."/>
            <person name="Kalinowski J."/>
            <person name="Ruckert C."/>
        </authorList>
    </citation>
    <scope>NUCLEOTIDE SEQUENCE</scope>
    <source>
        <strain evidence="7">CGMCC 4.7308</strain>
    </source>
</reference>
<keyword evidence="2 5" id="KW-0812">Transmembrane</keyword>
<feature type="transmembrane region" description="Helical" evidence="5">
    <location>
        <begin position="50"/>
        <end position="68"/>
    </location>
</feature>
<organism evidence="7 8">
    <name type="scientific">Nakamurella endophytica</name>
    <dbReference type="NCBI Taxonomy" id="1748367"/>
    <lineage>
        <taxon>Bacteria</taxon>
        <taxon>Bacillati</taxon>
        <taxon>Actinomycetota</taxon>
        <taxon>Actinomycetes</taxon>
        <taxon>Nakamurellales</taxon>
        <taxon>Nakamurellaceae</taxon>
        <taxon>Nakamurella</taxon>
    </lineage>
</organism>
<dbReference type="RefSeq" id="WP_188941985.1">
    <property type="nucleotide sequence ID" value="NZ_BMNA01000004.1"/>
</dbReference>
<dbReference type="EMBL" id="BMNA01000004">
    <property type="protein sequence ID" value="GGM04424.1"/>
    <property type="molecule type" value="Genomic_DNA"/>
</dbReference>
<dbReference type="GO" id="GO:0000271">
    <property type="term" value="P:polysaccharide biosynthetic process"/>
    <property type="evidence" value="ECO:0007669"/>
    <property type="project" value="InterPro"/>
</dbReference>
<feature type="domain" description="GtrA/DPMS transmembrane" evidence="6">
    <location>
        <begin position="49"/>
        <end position="160"/>
    </location>
</feature>
<dbReference type="Pfam" id="PF04138">
    <property type="entry name" value="GtrA_DPMS_TM"/>
    <property type="match status" value="1"/>
</dbReference>